<gene>
    <name evidence="1" type="ORF">ESZ50_01215</name>
</gene>
<dbReference type="AlphaFoldDB" id="A0A6C2CA56"/>
<evidence type="ECO:0008006" key="3">
    <source>
        <dbReference type="Google" id="ProtNLM"/>
    </source>
</evidence>
<keyword evidence="2" id="KW-1185">Reference proteome</keyword>
<comment type="caution">
    <text evidence="1">The sequence shown here is derived from an EMBL/GenBank/DDBJ whole genome shotgun (WGS) entry which is preliminary data.</text>
</comment>
<dbReference type="RefSeq" id="WP_148621774.1">
    <property type="nucleotide sequence ID" value="NZ_SDGZ01000004.1"/>
</dbReference>
<organism evidence="1 2">
    <name type="scientific">Weissella muntiaci</name>
    <dbReference type="NCBI Taxonomy" id="2508881"/>
    <lineage>
        <taxon>Bacteria</taxon>
        <taxon>Bacillati</taxon>
        <taxon>Bacillota</taxon>
        <taxon>Bacilli</taxon>
        <taxon>Lactobacillales</taxon>
        <taxon>Lactobacillaceae</taxon>
        <taxon>Weissella</taxon>
    </lineage>
</organism>
<evidence type="ECO:0000313" key="1">
    <source>
        <dbReference type="EMBL" id="TYC50864.1"/>
    </source>
</evidence>
<proteinExistence type="predicted"/>
<evidence type="ECO:0000313" key="2">
    <source>
        <dbReference type="Proteomes" id="UP000371977"/>
    </source>
</evidence>
<dbReference type="OrthoDB" id="5432268at2"/>
<sequence>MTMTKEALEFLNNQSVTAAEKAIVKVGEDTFVIEDGRVRRFEPNDAPQKISAHTLSGVVTAIKDGLLEAAVKSIQVVSPTKVLVFGEVDKFGNRPELASVEAITPEFPFERYLDQENFQIKMRANFIANEHRNILIKFAGDVTDTNEQSYSDDGITQRATVKDGVASKATAEVPSPAVLKPYRTFNEVEQPESEFIYRIKKSGGDIVMALFEADGGAWANEAMANVAAYLKEALPEVPVIA</sequence>
<reference evidence="1 2" key="1">
    <citation type="submission" date="2019-01" db="EMBL/GenBank/DDBJ databases">
        <title>Weissella sp. nov., a novel lactic acid bacterium isolated from animal feces.</title>
        <authorList>
            <person name="Wang L.-T."/>
        </authorList>
    </citation>
    <scope>NUCLEOTIDE SEQUENCE [LARGE SCALE GENOMIC DNA]</scope>
    <source>
        <strain evidence="1 2">8H-2</strain>
    </source>
</reference>
<dbReference type="Proteomes" id="UP000371977">
    <property type="component" value="Unassembled WGS sequence"/>
</dbReference>
<name>A0A6C2CA56_9LACO</name>
<dbReference type="EMBL" id="SDGZ01000004">
    <property type="protein sequence ID" value="TYC50864.1"/>
    <property type="molecule type" value="Genomic_DNA"/>
</dbReference>
<accession>A0A6C2CA56</accession>
<protein>
    <recommendedName>
        <fullName evidence="3">Phage protein</fullName>
    </recommendedName>
</protein>